<protein>
    <submittedName>
        <fullName evidence="4">ROK family protein</fullName>
    </submittedName>
</protein>
<comment type="similarity">
    <text evidence="2">Belongs to the ROK (NagC/XylR) family.</text>
</comment>
<proteinExistence type="inferred from homology"/>
<organism evidence="4 5">
    <name type="scientific">Paenibacillus yanchengensis</name>
    <dbReference type="NCBI Taxonomy" id="2035833"/>
    <lineage>
        <taxon>Bacteria</taxon>
        <taxon>Bacillati</taxon>
        <taxon>Bacillota</taxon>
        <taxon>Bacilli</taxon>
        <taxon>Bacillales</taxon>
        <taxon>Paenibacillaceae</taxon>
        <taxon>Paenibacillus</taxon>
    </lineage>
</organism>
<dbReference type="PANTHER" id="PTHR18964">
    <property type="entry name" value="ROK (REPRESSOR, ORF, KINASE) FAMILY"/>
    <property type="match status" value="1"/>
</dbReference>
<dbReference type="RefSeq" id="WP_377769913.1">
    <property type="nucleotide sequence ID" value="NZ_JBHUHO010000010.1"/>
</dbReference>
<dbReference type="InterPro" id="IPR000600">
    <property type="entry name" value="ROK"/>
</dbReference>
<comment type="caution">
    <text evidence="4">The sequence shown here is derived from an EMBL/GenBank/DDBJ whole genome shotgun (WGS) entry which is preliminary data.</text>
</comment>
<keyword evidence="3" id="KW-0859">Xylose metabolism</keyword>
<dbReference type="Gene3D" id="3.30.420.40">
    <property type="match status" value="2"/>
</dbReference>
<dbReference type="InterPro" id="IPR036388">
    <property type="entry name" value="WH-like_DNA-bd_sf"/>
</dbReference>
<keyword evidence="5" id="KW-1185">Reference proteome</keyword>
<accession>A0ABW4YGT8</accession>
<keyword evidence="3" id="KW-0119">Carbohydrate metabolism</keyword>
<dbReference type="SUPFAM" id="SSF53067">
    <property type="entry name" value="Actin-like ATPase domain"/>
    <property type="match status" value="1"/>
</dbReference>
<dbReference type="Proteomes" id="UP001597362">
    <property type="component" value="Unassembled WGS sequence"/>
</dbReference>
<dbReference type="SUPFAM" id="SSF46785">
    <property type="entry name" value="Winged helix' DNA-binding domain"/>
    <property type="match status" value="1"/>
</dbReference>
<dbReference type="InterPro" id="IPR043129">
    <property type="entry name" value="ATPase_NBD"/>
</dbReference>
<gene>
    <name evidence="4" type="ORF">ACFSJH_03920</name>
</gene>
<name>A0ABW4YGT8_9BACL</name>
<reference evidence="5" key="1">
    <citation type="journal article" date="2019" name="Int. J. Syst. Evol. Microbiol.">
        <title>The Global Catalogue of Microorganisms (GCM) 10K type strain sequencing project: providing services to taxonomists for standard genome sequencing and annotation.</title>
        <authorList>
            <consortium name="The Broad Institute Genomics Platform"/>
            <consortium name="The Broad Institute Genome Sequencing Center for Infectious Disease"/>
            <person name="Wu L."/>
            <person name="Ma J."/>
        </authorList>
    </citation>
    <scope>NUCLEOTIDE SEQUENCE [LARGE SCALE GENOMIC DNA]</scope>
    <source>
        <strain evidence="5">GH52</strain>
    </source>
</reference>
<dbReference type="EMBL" id="JBHUHO010000010">
    <property type="protein sequence ID" value="MFD2114888.1"/>
    <property type="molecule type" value="Genomic_DNA"/>
</dbReference>
<comment type="function">
    <text evidence="1">Transcriptional repressor of xylose-utilizing enzymes.</text>
</comment>
<evidence type="ECO:0000313" key="5">
    <source>
        <dbReference type="Proteomes" id="UP001597362"/>
    </source>
</evidence>
<dbReference type="InterPro" id="IPR036390">
    <property type="entry name" value="WH_DNA-bd_sf"/>
</dbReference>
<evidence type="ECO:0000256" key="2">
    <source>
        <dbReference type="ARBA" id="ARBA00006479"/>
    </source>
</evidence>
<evidence type="ECO:0000256" key="3">
    <source>
        <dbReference type="ARBA" id="ARBA00022629"/>
    </source>
</evidence>
<dbReference type="PROSITE" id="PS01125">
    <property type="entry name" value="ROK"/>
    <property type="match status" value="1"/>
</dbReference>
<sequence>MKKYSDQKGSKTTIIQMLRKHGAITRIELAAITQLSKATISIAVNELLELGLVEELEVMPSTGGRPATKLNLTHDSYAVIGVDVNNNEIIVTAFDLRGKVYCSTQLSLTAVDPAFIVQKIREQVDKVTKQLSCPIIPILGVGITGVVDTAAGIVRSSAVLGWQQVPLAKLLQEQLGWTIVIVNRSHARGLSECRFGAGEQHETIIYIGVDSGIGAGLYINRELVQGVSGGAGEIGHTTILLDGPLCACGNKGCLQMVASTTAMEQDARYWVRQGVESVLQSYARTDVELLDMPTICKAGNEGDALASEVIERAATYVGVTLANMVNILNPDSIIIGGSIASECPLYIQAAEKVMRQRAMVQLADRVTVKRGQLDQEGGPLGAITYALDRSVTFAHLYIN</sequence>
<evidence type="ECO:0000313" key="4">
    <source>
        <dbReference type="EMBL" id="MFD2114888.1"/>
    </source>
</evidence>
<evidence type="ECO:0000256" key="1">
    <source>
        <dbReference type="ARBA" id="ARBA00002486"/>
    </source>
</evidence>
<dbReference type="PANTHER" id="PTHR18964:SF149">
    <property type="entry name" value="BIFUNCTIONAL UDP-N-ACETYLGLUCOSAMINE 2-EPIMERASE_N-ACETYLMANNOSAMINE KINASE"/>
    <property type="match status" value="1"/>
</dbReference>
<dbReference type="InterPro" id="IPR049874">
    <property type="entry name" value="ROK_cs"/>
</dbReference>
<dbReference type="Pfam" id="PF00480">
    <property type="entry name" value="ROK"/>
    <property type="match status" value="1"/>
</dbReference>
<dbReference type="Gene3D" id="1.10.10.10">
    <property type="entry name" value="Winged helix-like DNA-binding domain superfamily/Winged helix DNA-binding domain"/>
    <property type="match status" value="1"/>
</dbReference>